<keyword evidence="3" id="KW-1185">Reference proteome</keyword>
<dbReference type="AlphaFoldDB" id="B0DHJ3"/>
<dbReference type="KEGG" id="lbc:LACBIDRAFT_302397"/>
<dbReference type="EMBL" id="DS547111">
    <property type="protein sequence ID" value="EDR05848.1"/>
    <property type="molecule type" value="Genomic_DNA"/>
</dbReference>
<evidence type="ECO:0000256" key="1">
    <source>
        <dbReference type="SAM" id="MobiDB-lite"/>
    </source>
</evidence>
<proteinExistence type="predicted"/>
<dbReference type="InParanoid" id="B0DHJ3"/>
<name>B0DHJ3_LACBS</name>
<reference evidence="2 3" key="1">
    <citation type="journal article" date="2008" name="Nature">
        <title>The genome of Laccaria bicolor provides insights into mycorrhizal symbiosis.</title>
        <authorList>
            <person name="Martin F."/>
            <person name="Aerts A."/>
            <person name="Ahren D."/>
            <person name="Brun A."/>
            <person name="Danchin E.G.J."/>
            <person name="Duchaussoy F."/>
            <person name="Gibon J."/>
            <person name="Kohler A."/>
            <person name="Lindquist E."/>
            <person name="Pereda V."/>
            <person name="Salamov A."/>
            <person name="Shapiro H.J."/>
            <person name="Wuyts J."/>
            <person name="Blaudez D."/>
            <person name="Buee M."/>
            <person name="Brokstein P."/>
            <person name="Canbaeck B."/>
            <person name="Cohen D."/>
            <person name="Courty P.E."/>
            <person name="Coutinho P.M."/>
            <person name="Delaruelle C."/>
            <person name="Detter J.C."/>
            <person name="Deveau A."/>
            <person name="DiFazio S."/>
            <person name="Duplessis S."/>
            <person name="Fraissinet-Tachet L."/>
            <person name="Lucic E."/>
            <person name="Frey-Klett P."/>
            <person name="Fourrey C."/>
            <person name="Feussner I."/>
            <person name="Gay G."/>
            <person name="Grimwood J."/>
            <person name="Hoegger P.J."/>
            <person name="Jain P."/>
            <person name="Kilaru S."/>
            <person name="Labbe J."/>
            <person name="Lin Y.C."/>
            <person name="Legue V."/>
            <person name="Le Tacon F."/>
            <person name="Marmeisse R."/>
            <person name="Melayah D."/>
            <person name="Montanini B."/>
            <person name="Muratet M."/>
            <person name="Nehls U."/>
            <person name="Niculita-Hirzel H."/>
            <person name="Oudot-Le Secq M.P."/>
            <person name="Peter M."/>
            <person name="Quesneville H."/>
            <person name="Rajashekar B."/>
            <person name="Reich M."/>
            <person name="Rouhier N."/>
            <person name="Schmutz J."/>
            <person name="Yin T."/>
            <person name="Chalot M."/>
            <person name="Henrissat B."/>
            <person name="Kuees U."/>
            <person name="Lucas S."/>
            <person name="Van de Peer Y."/>
            <person name="Podila G.K."/>
            <person name="Polle A."/>
            <person name="Pukkila P.J."/>
            <person name="Richardson P.M."/>
            <person name="Rouze P."/>
            <person name="Sanders I.R."/>
            <person name="Stajich J.E."/>
            <person name="Tunlid A."/>
            <person name="Tuskan G."/>
            <person name="Grigoriev I.V."/>
        </authorList>
    </citation>
    <scope>NUCLEOTIDE SEQUENCE [LARGE SCALE GENOMIC DNA]</scope>
    <source>
        <strain evidence="3">S238N-H82 / ATCC MYA-4686</strain>
    </source>
</reference>
<organism evidence="3">
    <name type="scientific">Laccaria bicolor (strain S238N-H82 / ATCC MYA-4686)</name>
    <name type="common">Bicoloured deceiver</name>
    <name type="synonym">Laccaria laccata var. bicolor</name>
    <dbReference type="NCBI Taxonomy" id="486041"/>
    <lineage>
        <taxon>Eukaryota</taxon>
        <taxon>Fungi</taxon>
        <taxon>Dikarya</taxon>
        <taxon>Basidiomycota</taxon>
        <taxon>Agaricomycotina</taxon>
        <taxon>Agaricomycetes</taxon>
        <taxon>Agaricomycetidae</taxon>
        <taxon>Agaricales</taxon>
        <taxon>Agaricineae</taxon>
        <taxon>Hydnangiaceae</taxon>
        <taxon>Laccaria</taxon>
    </lineage>
</organism>
<evidence type="ECO:0000313" key="2">
    <source>
        <dbReference type="EMBL" id="EDR05848.1"/>
    </source>
</evidence>
<dbReference type="HOGENOM" id="CLU_2850099_0_0_1"/>
<sequence length="65" mass="7261">MARPQLYHSATAKRDANRAKSTRSYQSHKSEIQARRQKKRQTQNLSIETLTTDASPSSPSGTTSI</sequence>
<feature type="compositionally biased region" description="Polar residues" evidence="1">
    <location>
        <begin position="42"/>
        <end position="65"/>
    </location>
</feature>
<evidence type="ECO:0000313" key="3">
    <source>
        <dbReference type="Proteomes" id="UP000001194"/>
    </source>
</evidence>
<dbReference type="OrthoDB" id="2654423at2759"/>
<dbReference type="GeneID" id="6079040"/>
<dbReference type="Proteomes" id="UP000001194">
    <property type="component" value="Unassembled WGS sequence"/>
</dbReference>
<dbReference type="RefSeq" id="XP_001883524.1">
    <property type="nucleotide sequence ID" value="XM_001883489.1"/>
</dbReference>
<gene>
    <name evidence="2" type="ORF">LACBIDRAFT_302397</name>
</gene>
<feature type="region of interest" description="Disordered" evidence="1">
    <location>
        <begin position="1"/>
        <end position="65"/>
    </location>
</feature>
<accession>B0DHJ3</accession>
<protein>
    <submittedName>
        <fullName evidence="2">Predicted protein</fullName>
    </submittedName>
</protein>